<organism evidence="2 3">
    <name type="scientific">Lolium multiflorum</name>
    <name type="common">Italian ryegrass</name>
    <name type="synonym">Lolium perenne subsp. multiflorum</name>
    <dbReference type="NCBI Taxonomy" id="4521"/>
    <lineage>
        <taxon>Eukaryota</taxon>
        <taxon>Viridiplantae</taxon>
        <taxon>Streptophyta</taxon>
        <taxon>Embryophyta</taxon>
        <taxon>Tracheophyta</taxon>
        <taxon>Spermatophyta</taxon>
        <taxon>Magnoliopsida</taxon>
        <taxon>Liliopsida</taxon>
        <taxon>Poales</taxon>
        <taxon>Poaceae</taxon>
        <taxon>BOP clade</taxon>
        <taxon>Pooideae</taxon>
        <taxon>Poodae</taxon>
        <taxon>Poeae</taxon>
        <taxon>Poeae Chloroplast Group 2 (Poeae type)</taxon>
        <taxon>Loliodinae</taxon>
        <taxon>Loliinae</taxon>
        <taxon>Lolium</taxon>
    </lineage>
</organism>
<feature type="region of interest" description="Disordered" evidence="1">
    <location>
        <begin position="1"/>
        <end position="26"/>
    </location>
</feature>
<evidence type="ECO:0000256" key="1">
    <source>
        <dbReference type="SAM" id="MobiDB-lite"/>
    </source>
</evidence>
<accession>A0AAD8TX05</accession>
<dbReference type="PANTHER" id="PTHR47150">
    <property type="entry name" value="OS12G0169200 PROTEIN"/>
    <property type="match status" value="1"/>
</dbReference>
<name>A0AAD8TX05_LOLMU</name>
<protein>
    <submittedName>
        <fullName evidence="2">Uncharacterized protein</fullName>
    </submittedName>
</protein>
<dbReference type="Proteomes" id="UP001231189">
    <property type="component" value="Unassembled WGS sequence"/>
</dbReference>
<dbReference type="AlphaFoldDB" id="A0AAD8TX05"/>
<sequence length="291" mass="33595">MLDKFRAEVVDSSSDEESDQSTQTLATSAASILHEYNSKQAPVHRGSVKGRSKNLPRNRVEGNLRLHKDYFHRTDPVFKEKMFRRRDRMSRDLFMVILRGVRNYDPYFQSRPDAIGALGFTSYQKCSATIRCYHMEWLLIYSMSIFEWTARNPNSEKTMRFAKMQEACMKDVERGFCVLQARWEIVRHQSRTWSLKTMREVMTCCVIMHNMIVENERVDGRNNNHWVFKEIFTELNEINAHDLIFHGSFQRAREGPDGSPGGPTPPGGAAKGGAPLLSGSTRTPPRLPFRL</sequence>
<evidence type="ECO:0000313" key="3">
    <source>
        <dbReference type="Proteomes" id="UP001231189"/>
    </source>
</evidence>
<dbReference type="Pfam" id="PF04827">
    <property type="entry name" value="Plant_tran"/>
    <property type="match status" value="1"/>
</dbReference>
<keyword evidence="3" id="KW-1185">Reference proteome</keyword>
<dbReference type="PANTHER" id="PTHR47150:SF5">
    <property type="entry name" value="OS07G0546750 PROTEIN"/>
    <property type="match status" value="1"/>
</dbReference>
<gene>
    <name evidence="2" type="ORF">QYE76_010297</name>
</gene>
<feature type="region of interest" description="Disordered" evidence="1">
    <location>
        <begin position="250"/>
        <end position="291"/>
    </location>
</feature>
<proteinExistence type="predicted"/>
<dbReference type="EMBL" id="JAUUTY010000001">
    <property type="protein sequence ID" value="KAK1693600.1"/>
    <property type="molecule type" value="Genomic_DNA"/>
</dbReference>
<reference evidence="2" key="1">
    <citation type="submission" date="2023-07" db="EMBL/GenBank/DDBJ databases">
        <title>A chromosome-level genome assembly of Lolium multiflorum.</title>
        <authorList>
            <person name="Chen Y."/>
            <person name="Copetti D."/>
            <person name="Kolliker R."/>
            <person name="Studer B."/>
        </authorList>
    </citation>
    <scope>NUCLEOTIDE SEQUENCE</scope>
    <source>
        <strain evidence="2">02402/16</strain>
        <tissue evidence="2">Leaf</tissue>
    </source>
</reference>
<comment type="caution">
    <text evidence="2">The sequence shown here is derived from an EMBL/GenBank/DDBJ whole genome shotgun (WGS) entry which is preliminary data.</text>
</comment>
<dbReference type="InterPro" id="IPR006912">
    <property type="entry name" value="Harbinger_derived_prot"/>
</dbReference>
<evidence type="ECO:0000313" key="2">
    <source>
        <dbReference type="EMBL" id="KAK1693600.1"/>
    </source>
</evidence>